<gene>
    <name evidence="1" type="ORF">THIOM_005183</name>
</gene>
<dbReference type="Proteomes" id="UP000076962">
    <property type="component" value="Unassembled WGS sequence"/>
</dbReference>
<dbReference type="InterPro" id="IPR038573">
    <property type="entry name" value="BrnT_sf"/>
</dbReference>
<dbReference type="EMBL" id="LUTY01002903">
    <property type="protein sequence ID" value="OAD19195.1"/>
    <property type="molecule type" value="Genomic_DNA"/>
</dbReference>
<dbReference type="Pfam" id="PF04365">
    <property type="entry name" value="BrnT_toxin"/>
    <property type="match status" value="1"/>
</dbReference>
<comment type="caution">
    <text evidence="1">The sequence shown here is derived from an EMBL/GenBank/DDBJ whole genome shotgun (WGS) entry which is preliminary data.</text>
</comment>
<evidence type="ECO:0000313" key="2">
    <source>
        <dbReference type="Proteomes" id="UP000076962"/>
    </source>
</evidence>
<sequence length="96" mass="11462">KILIMSNANFEWDEHKNSENQRKHNVSFETAQYAFADPNRVIAEDVNHSQHEKRYYCFGKVEGKILTVRFTYRNNIIRIFGAGYWRKGKKTYEEAN</sequence>
<dbReference type="InterPro" id="IPR007460">
    <property type="entry name" value="BrnT_toxin"/>
</dbReference>
<keyword evidence="2" id="KW-1185">Reference proteome</keyword>
<organism evidence="1 2">
    <name type="scientific">Candidatus Thiomargarita nelsonii</name>
    <dbReference type="NCBI Taxonomy" id="1003181"/>
    <lineage>
        <taxon>Bacteria</taxon>
        <taxon>Pseudomonadati</taxon>
        <taxon>Pseudomonadota</taxon>
        <taxon>Gammaproteobacteria</taxon>
        <taxon>Thiotrichales</taxon>
        <taxon>Thiotrichaceae</taxon>
        <taxon>Thiomargarita</taxon>
    </lineage>
</organism>
<proteinExistence type="predicted"/>
<name>A0A176RTZ1_9GAMM</name>
<reference evidence="1 2" key="1">
    <citation type="submission" date="2016-05" db="EMBL/GenBank/DDBJ databases">
        <title>Single-cell genome of chain-forming Candidatus Thiomargarita nelsonii and comparison to other large sulfur-oxidizing bacteria.</title>
        <authorList>
            <person name="Winkel M."/>
            <person name="Salman V."/>
            <person name="Woyke T."/>
            <person name="Schulz-Vogt H."/>
            <person name="Richter M."/>
            <person name="Flood B."/>
            <person name="Bailey J."/>
            <person name="Amann R."/>
            <person name="Mussmann M."/>
        </authorList>
    </citation>
    <scope>NUCLEOTIDE SEQUENCE [LARGE SCALE GENOMIC DNA]</scope>
    <source>
        <strain evidence="1 2">THI036</strain>
    </source>
</reference>
<protein>
    <submittedName>
        <fullName evidence="1">Protein containing DUF497</fullName>
    </submittedName>
</protein>
<accession>A0A176RTZ1</accession>
<dbReference type="AlphaFoldDB" id="A0A176RTZ1"/>
<feature type="non-terminal residue" evidence="1">
    <location>
        <position position="1"/>
    </location>
</feature>
<evidence type="ECO:0000313" key="1">
    <source>
        <dbReference type="EMBL" id="OAD19195.1"/>
    </source>
</evidence>
<dbReference type="Gene3D" id="3.10.450.530">
    <property type="entry name" value="Ribonuclease toxin, BrnT, of type II toxin-antitoxin system"/>
    <property type="match status" value="1"/>
</dbReference>